<protein>
    <recommendedName>
        <fullName evidence="12">Autotransporter assembly factor TamA</fullName>
    </recommendedName>
</protein>
<dbReference type="KEGG" id="rhy:RD110_23690"/>
<dbReference type="InterPro" id="IPR000184">
    <property type="entry name" value="Bac_surfAg_D15"/>
</dbReference>
<feature type="region of interest" description="Disordered" evidence="7">
    <location>
        <begin position="43"/>
        <end position="63"/>
    </location>
</feature>
<dbReference type="Gene3D" id="2.40.160.50">
    <property type="entry name" value="membrane protein fhac: a member of the omp85/tpsb transporter family"/>
    <property type="match status" value="1"/>
</dbReference>
<evidence type="ECO:0000256" key="4">
    <source>
        <dbReference type="ARBA" id="ARBA00022729"/>
    </source>
</evidence>
<feature type="compositionally biased region" description="Basic and acidic residues" evidence="7">
    <location>
        <begin position="46"/>
        <end position="59"/>
    </location>
</feature>
<comment type="subcellular location">
    <subcellularLocation>
        <location evidence="1">Membrane</location>
    </subcellularLocation>
</comment>
<keyword evidence="5" id="KW-0472">Membrane</keyword>
<dbReference type="Proteomes" id="UP000186609">
    <property type="component" value="Chromosome"/>
</dbReference>
<reference evidence="10 11" key="1">
    <citation type="submission" date="2017-01" db="EMBL/GenBank/DDBJ databases">
        <authorList>
            <person name="Mah S.A."/>
            <person name="Swanson W.J."/>
            <person name="Moy G.W."/>
            <person name="Vacquier V.D."/>
        </authorList>
    </citation>
    <scope>NUCLEOTIDE SEQUENCE [LARGE SCALE GENOMIC DNA]</scope>
    <source>
        <strain evidence="10 11">DCY110</strain>
    </source>
</reference>
<keyword evidence="2" id="KW-1134">Transmembrane beta strand</keyword>
<dbReference type="InterPro" id="IPR010827">
    <property type="entry name" value="BamA/TamA_POTRA"/>
</dbReference>
<evidence type="ECO:0000259" key="9">
    <source>
        <dbReference type="Pfam" id="PF07244"/>
    </source>
</evidence>
<evidence type="ECO:0000256" key="1">
    <source>
        <dbReference type="ARBA" id="ARBA00004370"/>
    </source>
</evidence>
<feature type="domain" description="Bacterial surface antigen (D15)" evidence="8">
    <location>
        <begin position="407"/>
        <end position="649"/>
    </location>
</feature>
<dbReference type="Gene3D" id="3.10.20.310">
    <property type="entry name" value="membrane protein fhac"/>
    <property type="match status" value="2"/>
</dbReference>
<evidence type="ECO:0000259" key="8">
    <source>
        <dbReference type="Pfam" id="PF01103"/>
    </source>
</evidence>
<dbReference type="AlphaFoldDB" id="A0A1P8K1E5"/>
<dbReference type="EMBL" id="CP019236">
    <property type="protein sequence ID" value="APW39833.1"/>
    <property type="molecule type" value="Genomic_DNA"/>
</dbReference>
<dbReference type="Pfam" id="PF07244">
    <property type="entry name" value="POTRA"/>
    <property type="match status" value="1"/>
</dbReference>
<evidence type="ECO:0000313" key="10">
    <source>
        <dbReference type="EMBL" id="APW39833.1"/>
    </source>
</evidence>
<keyword evidence="3" id="KW-0812">Transmembrane</keyword>
<evidence type="ECO:0000256" key="2">
    <source>
        <dbReference type="ARBA" id="ARBA00022452"/>
    </source>
</evidence>
<sequence>MRRLAVAPAWLNPPGPEAPYPRPSRLFLACGLVASLALTACASRQTDPDRSERRQRAEAEAPPAFDLKVDAPDDIRELLEKHLELQRYRAVPDLNEAELARLLVMAEANARELIATLGYFSPDIRIERDSETTATPAAAPASSATPVAARIPQIRMTVSPGLPTQVASVQLDVTGAMADSAAPDVVAQRNALRKDWSLNAGRRFTQADWSDAKTSAVRQLTAKRYLAGRISGSRADIDPEKREAALGVTLDSGPVYLLGPLEITGLSHYSPALVERFARLKPGAEYDRDELLRAQQRLSDSGFFDSAFLLVAPESDPKAAPVQTQLREAKLQKLVLGVGATTDSGARFSVEHTHNLVPLIGWRAVSKLSVDQKNQYLGTELMSQPDSSYWRWVVGGKLQRETDDPLTTTSQQLRFGRLQTSERLDRSVYLQYDRAEVRGGDATVDSGSGNAISLAWAWTQRNFDNVLFPTRGWGLGVELGPGLTLGTDRQPFFRTLLRSQAYVPLDALGERSGRLSIRGQAGAVAAKADAPIPATQLFLTGGDSTVRGYTYRSIGVATSTGIVQAGRYLAVGSVEWQRPIYKDGRPTDWESAVFVDTGAVSDQVGKLDAQTGVGVGARWKSPIGPFQADLAYGIQAKAFRLHLAVGFTF</sequence>
<dbReference type="PANTHER" id="PTHR12815:SF47">
    <property type="entry name" value="TRANSLOCATION AND ASSEMBLY MODULE SUBUNIT TAMA"/>
    <property type="match status" value="1"/>
</dbReference>
<accession>A0A1P8K1E5</accession>
<dbReference type="PANTHER" id="PTHR12815">
    <property type="entry name" value="SORTING AND ASSEMBLY MACHINERY SAMM50 PROTEIN FAMILY MEMBER"/>
    <property type="match status" value="1"/>
</dbReference>
<dbReference type="OrthoDB" id="9769707at2"/>
<evidence type="ECO:0000256" key="6">
    <source>
        <dbReference type="ARBA" id="ARBA00023237"/>
    </source>
</evidence>
<proteinExistence type="predicted"/>
<evidence type="ECO:0000313" key="11">
    <source>
        <dbReference type="Proteomes" id="UP000186609"/>
    </source>
</evidence>
<dbReference type="InterPro" id="IPR039910">
    <property type="entry name" value="D15-like"/>
</dbReference>
<dbReference type="GO" id="GO:0019867">
    <property type="term" value="C:outer membrane"/>
    <property type="evidence" value="ECO:0007669"/>
    <property type="project" value="InterPro"/>
</dbReference>
<dbReference type="STRING" id="1842727.RD110_23690"/>
<evidence type="ECO:0008006" key="12">
    <source>
        <dbReference type="Google" id="ProtNLM"/>
    </source>
</evidence>
<dbReference type="Pfam" id="PF01103">
    <property type="entry name" value="Omp85"/>
    <property type="match status" value="1"/>
</dbReference>
<evidence type="ECO:0000256" key="3">
    <source>
        <dbReference type="ARBA" id="ARBA00022692"/>
    </source>
</evidence>
<organism evidence="10 11">
    <name type="scientific">Rhodoferax koreensis</name>
    <dbReference type="NCBI Taxonomy" id="1842727"/>
    <lineage>
        <taxon>Bacteria</taxon>
        <taxon>Pseudomonadati</taxon>
        <taxon>Pseudomonadota</taxon>
        <taxon>Betaproteobacteria</taxon>
        <taxon>Burkholderiales</taxon>
        <taxon>Comamonadaceae</taxon>
        <taxon>Rhodoferax</taxon>
    </lineage>
</organism>
<keyword evidence="11" id="KW-1185">Reference proteome</keyword>
<evidence type="ECO:0000256" key="7">
    <source>
        <dbReference type="SAM" id="MobiDB-lite"/>
    </source>
</evidence>
<feature type="domain" description="POTRA" evidence="9">
    <location>
        <begin position="259"/>
        <end position="305"/>
    </location>
</feature>
<name>A0A1P8K1E5_9BURK</name>
<evidence type="ECO:0000256" key="5">
    <source>
        <dbReference type="ARBA" id="ARBA00023136"/>
    </source>
</evidence>
<keyword evidence="6" id="KW-0998">Cell outer membrane</keyword>
<gene>
    <name evidence="10" type="ORF">RD110_23690</name>
</gene>
<keyword evidence="4" id="KW-0732">Signal</keyword>